<keyword evidence="2" id="KW-1185">Reference proteome</keyword>
<proteinExistence type="predicted"/>
<name>A0ABZ1GM06_9ACTN</name>
<organism evidence="1 2">
    <name type="scientific">Streptomyces hirsutus</name>
    <dbReference type="NCBI Taxonomy" id="35620"/>
    <lineage>
        <taxon>Bacteria</taxon>
        <taxon>Bacillati</taxon>
        <taxon>Actinomycetota</taxon>
        <taxon>Actinomycetes</taxon>
        <taxon>Kitasatosporales</taxon>
        <taxon>Streptomycetaceae</taxon>
        <taxon>Streptomyces</taxon>
    </lineage>
</organism>
<evidence type="ECO:0008006" key="3">
    <source>
        <dbReference type="Google" id="ProtNLM"/>
    </source>
</evidence>
<evidence type="ECO:0000313" key="2">
    <source>
        <dbReference type="Proteomes" id="UP001335325"/>
    </source>
</evidence>
<dbReference type="GeneID" id="91543121"/>
<protein>
    <recommendedName>
        <fullName evidence="3">DUF3368 domain-containing protein</fullName>
    </recommendedName>
</protein>
<dbReference type="Proteomes" id="UP001335325">
    <property type="component" value="Chromosome"/>
</dbReference>
<accession>A0ABZ1GM06</accession>
<evidence type="ECO:0000313" key="1">
    <source>
        <dbReference type="EMBL" id="WSD06265.1"/>
    </source>
</evidence>
<gene>
    <name evidence="1" type="ORF">OIE73_11085</name>
</gene>
<sequence>MDTLADLAVECRGLPRRNVTTAAVIEELRHYDLDVSGLGWLEVQHVDGLAELTALVRWMERVSGQKSNHGEATVLAWADVHGAVAVVDDLDARKAARAGGLTVWGVLRVIAEGVQDGRATEYVASTLVDALLASGARYPCGHGGFLEWARKNGLL</sequence>
<dbReference type="RefSeq" id="WP_326752419.1">
    <property type="nucleotide sequence ID" value="NZ_CP109134.1"/>
</dbReference>
<dbReference type="Pfam" id="PF11848">
    <property type="entry name" value="DUF3368"/>
    <property type="match status" value="1"/>
</dbReference>
<reference evidence="1 2" key="1">
    <citation type="submission" date="2022-10" db="EMBL/GenBank/DDBJ databases">
        <title>The complete genomes of actinobacterial strains from the NBC collection.</title>
        <authorList>
            <person name="Joergensen T.S."/>
            <person name="Alvarez Arevalo M."/>
            <person name="Sterndorff E.B."/>
            <person name="Faurdal D."/>
            <person name="Vuksanovic O."/>
            <person name="Mourched A.-S."/>
            <person name="Charusanti P."/>
            <person name="Shaw S."/>
            <person name="Blin K."/>
            <person name="Weber T."/>
        </authorList>
    </citation>
    <scope>NUCLEOTIDE SEQUENCE [LARGE SCALE GENOMIC DNA]</scope>
    <source>
        <strain evidence="1 2">NBC 01753</strain>
    </source>
</reference>
<dbReference type="InterPro" id="IPR021799">
    <property type="entry name" value="PIN-like_prokaryotic"/>
</dbReference>
<dbReference type="EMBL" id="CP109134">
    <property type="protein sequence ID" value="WSD06265.1"/>
    <property type="molecule type" value="Genomic_DNA"/>
</dbReference>